<dbReference type="GO" id="GO:0032259">
    <property type="term" value="P:methylation"/>
    <property type="evidence" value="ECO:0007669"/>
    <property type="project" value="UniProtKB-KW"/>
</dbReference>
<dbReference type="EMBL" id="CP031158">
    <property type="protein sequence ID" value="AXG98778.1"/>
    <property type="molecule type" value="Genomic_DNA"/>
</dbReference>
<gene>
    <name evidence="1" type="ORF">DVJ83_05920</name>
</gene>
<accession>A0A345IGF6</accession>
<dbReference type="SUPFAM" id="SSF53335">
    <property type="entry name" value="S-adenosyl-L-methionine-dependent methyltransferases"/>
    <property type="match status" value="1"/>
</dbReference>
<evidence type="ECO:0000313" key="2">
    <source>
        <dbReference type="Proteomes" id="UP000253744"/>
    </source>
</evidence>
<dbReference type="InterPro" id="IPR029063">
    <property type="entry name" value="SAM-dependent_MTases_sf"/>
</dbReference>
<protein>
    <submittedName>
        <fullName evidence="1">Class I SAM-dependent methyltransferase</fullName>
    </submittedName>
</protein>
<dbReference type="Gene3D" id="3.40.50.150">
    <property type="entry name" value="Vaccinia Virus protein VP39"/>
    <property type="match status" value="1"/>
</dbReference>
<dbReference type="AlphaFoldDB" id="A0A345IGF6"/>
<dbReference type="Pfam" id="PF13489">
    <property type="entry name" value="Methyltransf_23"/>
    <property type="match status" value="1"/>
</dbReference>
<reference evidence="1 2" key="1">
    <citation type="submission" date="2018-07" db="EMBL/GenBank/DDBJ databases">
        <title>Complete Genome and Methylome Analysis of Deinococcus wulumuqiensis NEB 479.</title>
        <authorList>
            <person name="Fomenkov A."/>
            <person name="Luyten Y."/>
            <person name="Vincze T."/>
            <person name="Anton B.P."/>
            <person name="Clark T."/>
            <person name="Roberts R.J."/>
            <person name="Morgan R.D."/>
        </authorList>
    </citation>
    <scope>NUCLEOTIDE SEQUENCE [LARGE SCALE GENOMIC DNA]</scope>
    <source>
        <strain evidence="1 2">NEB 479</strain>
    </source>
</reference>
<dbReference type="KEGG" id="dwu:DVJ83_05920"/>
<dbReference type="GO" id="GO:0008168">
    <property type="term" value="F:methyltransferase activity"/>
    <property type="evidence" value="ECO:0007669"/>
    <property type="project" value="UniProtKB-KW"/>
</dbReference>
<organism evidence="1 2">
    <name type="scientific">Deinococcus wulumuqiensis</name>
    <dbReference type="NCBI Taxonomy" id="980427"/>
    <lineage>
        <taxon>Bacteria</taxon>
        <taxon>Thermotogati</taxon>
        <taxon>Deinococcota</taxon>
        <taxon>Deinococci</taxon>
        <taxon>Deinococcales</taxon>
        <taxon>Deinococcaceae</taxon>
        <taxon>Deinococcus</taxon>
    </lineage>
</organism>
<proteinExistence type="predicted"/>
<keyword evidence="1" id="KW-0808">Transferase</keyword>
<keyword evidence="1" id="KW-0489">Methyltransferase</keyword>
<sequence length="257" mass="28158">MTHWAYSFYDFQDGLTGGYAAPVHPFHRERAAEVRRDAPGLRLLELGSGGGQFAVAAALEGFEVTALEYRTQGSAHAQTLAAQHGVTLRTLTADFYVADPGGPFDVICYWDGFGIGRDDEQRHLLRRLPGWLAPGGHALIEVYSPGYWQKHAGYTRRTPEYVQTYGYDAHGARMTDTYAAGGDTRTQSLRCYAPADLRLLLRGTGLTLTAVQAGGRYDPDAGVWHPQATLAECMTWTATLRPPERPAERPASPDSPC</sequence>
<name>A0A345IGF6_9DEIO</name>
<dbReference type="Proteomes" id="UP000253744">
    <property type="component" value="Chromosome"/>
</dbReference>
<dbReference type="CDD" id="cd02440">
    <property type="entry name" value="AdoMet_MTases"/>
    <property type="match status" value="1"/>
</dbReference>
<evidence type="ECO:0000313" key="1">
    <source>
        <dbReference type="EMBL" id="AXG98778.1"/>
    </source>
</evidence>
<dbReference type="RefSeq" id="WP_114671737.1">
    <property type="nucleotide sequence ID" value="NZ_CP031158.1"/>
</dbReference>